<feature type="signal peptide" evidence="1">
    <location>
        <begin position="1"/>
        <end position="19"/>
    </location>
</feature>
<dbReference type="Proteomes" id="UP000444185">
    <property type="component" value="Unassembled WGS sequence"/>
</dbReference>
<dbReference type="RefSeq" id="WP_160608423.1">
    <property type="nucleotide sequence ID" value="NZ_WTYF01000004.1"/>
</dbReference>
<protein>
    <recommendedName>
        <fullName evidence="2">TonB C-terminal domain-containing protein</fullName>
    </recommendedName>
</protein>
<dbReference type="PROSITE" id="PS52015">
    <property type="entry name" value="TONB_CTD"/>
    <property type="match status" value="1"/>
</dbReference>
<feature type="chain" id="PRO_5032859673" description="TonB C-terminal domain-containing protein" evidence="1">
    <location>
        <begin position="20"/>
        <end position="170"/>
    </location>
</feature>
<dbReference type="EMBL" id="WTYF01000004">
    <property type="protein sequence ID" value="MXO51715.1"/>
    <property type="molecule type" value="Genomic_DNA"/>
</dbReference>
<dbReference type="Gene3D" id="3.30.1150.10">
    <property type="match status" value="1"/>
</dbReference>
<sequence length="170" mass="18469">MFKPTYFILATAAAASMLAVPLSSKDADQDIIVSLRSDQSFVEEVSSDLDTQLRRMRFDPRWEPAGIVKIRFRAGEDGTPVDITTYESSGSKRLDREVGKAVERLDSLTPLPSSAGDDPVIQANVIVAYSKGHMEKLSRKLAESEAARLASADPAERAVLALSFAPRPSS</sequence>
<keyword evidence="1" id="KW-0732">Signal</keyword>
<dbReference type="Pfam" id="PF13103">
    <property type="entry name" value="TonB_2"/>
    <property type="match status" value="1"/>
</dbReference>
<reference evidence="3 4" key="1">
    <citation type="submission" date="2019-12" db="EMBL/GenBank/DDBJ databases">
        <title>Genomic-based taxomic classification of the family Erythrobacteraceae.</title>
        <authorList>
            <person name="Xu L."/>
        </authorList>
    </citation>
    <scope>NUCLEOTIDE SEQUENCE [LARGE SCALE GENOMIC DNA]</scope>
    <source>
        <strain evidence="3 4">DSM 16225</strain>
    </source>
</reference>
<dbReference type="AlphaFoldDB" id="A0A844Y0F8"/>
<feature type="domain" description="TonB C-terminal" evidence="2">
    <location>
        <begin position="40"/>
        <end position="138"/>
    </location>
</feature>
<comment type="caution">
    <text evidence="3">The sequence shown here is derived from an EMBL/GenBank/DDBJ whole genome shotgun (WGS) entry which is preliminary data.</text>
</comment>
<gene>
    <name evidence="3" type="ORF">GRI42_10415</name>
</gene>
<evidence type="ECO:0000256" key="1">
    <source>
        <dbReference type="SAM" id="SignalP"/>
    </source>
</evidence>
<keyword evidence="4" id="KW-1185">Reference proteome</keyword>
<dbReference type="InterPro" id="IPR037682">
    <property type="entry name" value="TonB_C"/>
</dbReference>
<dbReference type="OrthoDB" id="7408406at2"/>
<organism evidence="3 4">
    <name type="scientific">Qipengyuania gaetbuli</name>
    <dbReference type="NCBI Taxonomy" id="266952"/>
    <lineage>
        <taxon>Bacteria</taxon>
        <taxon>Pseudomonadati</taxon>
        <taxon>Pseudomonadota</taxon>
        <taxon>Alphaproteobacteria</taxon>
        <taxon>Sphingomonadales</taxon>
        <taxon>Erythrobacteraceae</taxon>
        <taxon>Qipengyuania</taxon>
    </lineage>
</organism>
<evidence type="ECO:0000259" key="2">
    <source>
        <dbReference type="PROSITE" id="PS52015"/>
    </source>
</evidence>
<proteinExistence type="predicted"/>
<accession>A0A844Y0F8</accession>
<dbReference type="SUPFAM" id="SSF74653">
    <property type="entry name" value="TolA/TonB C-terminal domain"/>
    <property type="match status" value="1"/>
</dbReference>
<dbReference type="GO" id="GO:0055085">
    <property type="term" value="P:transmembrane transport"/>
    <property type="evidence" value="ECO:0007669"/>
    <property type="project" value="InterPro"/>
</dbReference>
<evidence type="ECO:0000313" key="3">
    <source>
        <dbReference type="EMBL" id="MXO51715.1"/>
    </source>
</evidence>
<name>A0A844Y0F8_9SPHN</name>
<evidence type="ECO:0000313" key="4">
    <source>
        <dbReference type="Proteomes" id="UP000444185"/>
    </source>
</evidence>